<comment type="caution">
    <text evidence="1">The sequence shown here is derived from an EMBL/GenBank/DDBJ whole genome shotgun (WGS) entry which is preliminary data.</text>
</comment>
<dbReference type="AlphaFoldDB" id="A0AAV4PVI2"/>
<organism evidence="1 2">
    <name type="scientific">Caerostris extrusa</name>
    <name type="common">Bark spider</name>
    <name type="synonym">Caerostris bankana</name>
    <dbReference type="NCBI Taxonomy" id="172846"/>
    <lineage>
        <taxon>Eukaryota</taxon>
        <taxon>Metazoa</taxon>
        <taxon>Ecdysozoa</taxon>
        <taxon>Arthropoda</taxon>
        <taxon>Chelicerata</taxon>
        <taxon>Arachnida</taxon>
        <taxon>Araneae</taxon>
        <taxon>Araneomorphae</taxon>
        <taxon>Entelegynae</taxon>
        <taxon>Araneoidea</taxon>
        <taxon>Araneidae</taxon>
        <taxon>Caerostris</taxon>
    </lineage>
</organism>
<evidence type="ECO:0000313" key="1">
    <source>
        <dbReference type="EMBL" id="GIY00336.1"/>
    </source>
</evidence>
<reference evidence="1 2" key="1">
    <citation type="submission" date="2021-06" db="EMBL/GenBank/DDBJ databases">
        <title>Caerostris extrusa draft genome.</title>
        <authorList>
            <person name="Kono N."/>
            <person name="Arakawa K."/>
        </authorList>
    </citation>
    <scope>NUCLEOTIDE SEQUENCE [LARGE SCALE GENOMIC DNA]</scope>
</reference>
<gene>
    <name evidence="1" type="ORF">CEXT_145211</name>
</gene>
<accession>A0AAV4PVI2</accession>
<dbReference type="Proteomes" id="UP001054945">
    <property type="component" value="Unassembled WGS sequence"/>
</dbReference>
<protein>
    <submittedName>
        <fullName evidence="1">Uncharacterized protein</fullName>
    </submittedName>
</protein>
<name>A0AAV4PVI2_CAEEX</name>
<sequence length="101" mass="11895">MDSHAIFSFAEAVQGLGCLRKELKNLKAEFPVKTETRILDKWKFLRRSQYQRRVSESSTLSLVVGTEEHPGPKPSCRKWRHKWPLVIERVGNLWWGPHRKL</sequence>
<evidence type="ECO:0000313" key="2">
    <source>
        <dbReference type="Proteomes" id="UP001054945"/>
    </source>
</evidence>
<dbReference type="EMBL" id="BPLR01005168">
    <property type="protein sequence ID" value="GIY00336.1"/>
    <property type="molecule type" value="Genomic_DNA"/>
</dbReference>
<proteinExistence type="predicted"/>
<keyword evidence="2" id="KW-1185">Reference proteome</keyword>